<dbReference type="GO" id="GO:0003959">
    <property type="term" value="F:NADPH dehydrogenase activity"/>
    <property type="evidence" value="ECO:0007669"/>
    <property type="project" value="InterPro"/>
</dbReference>
<evidence type="ECO:0000256" key="3">
    <source>
        <dbReference type="ARBA" id="ARBA00022643"/>
    </source>
</evidence>
<dbReference type="AlphaFoldDB" id="A0A562IRY1"/>
<dbReference type="PANTHER" id="PTHR43303">
    <property type="entry name" value="NADPH DEHYDROGENASE C23G7.10C-RELATED"/>
    <property type="match status" value="1"/>
</dbReference>
<evidence type="ECO:0000256" key="5">
    <source>
        <dbReference type="ARBA" id="ARBA00023002"/>
    </source>
</evidence>
<comment type="caution">
    <text evidence="7">The sequence shown here is derived from an EMBL/GenBank/DDBJ whole genome shotgun (WGS) entry which is preliminary data.</text>
</comment>
<comment type="cofactor">
    <cofactor evidence="1">
        <name>FMN</name>
        <dbReference type="ChEBI" id="CHEBI:58210"/>
    </cofactor>
</comment>
<feature type="domain" description="NADH:flavin oxidoreductase/NADH oxidase N-terminal" evidence="6">
    <location>
        <begin position="3"/>
        <end position="348"/>
    </location>
</feature>
<dbReference type="InterPro" id="IPR013785">
    <property type="entry name" value="Aldolase_TIM"/>
</dbReference>
<evidence type="ECO:0000256" key="4">
    <source>
        <dbReference type="ARBA" id="ARBA00022857"/>
    </source>
</evidence>
<accession>A0A562IRY1</accession>
<dbReference type="RefSeq" id="WP_153361631.1">
    <property type="nucleotide sequence ID" value="NZ_JABGDC010000147.1"/>
</dbReference>
<evidence type="ECO:0000256" key="1">
    <source>
        <dbReference type="ARBA" id="ARBA00001917"/>
    </source>
</evidence>
<evidence type="ECO:0000259" key="6">
    <source>
        <dbReference type="Pfam" id="PF00724"/>
    </source>
</evidence>
<dbReference type="InterPro" id="IPR044152">
    <property type="entry name" value="YqjM-like"/>
</dbReference>
<dbReference type="Gene3D" id="3.20.20.70">
    <property type="entry name" value="Aldolase class I"/>
    <property type="match status" value="1"/>
</dbReference>
<dbReference type="SUPFAM" id="SSF51395">
    <property type="entry name" value="FMN-linked oxidoreductases"/>
    <property type="match status" value="1"/>
</dbReference>
<dbReference type="Proteomes" id="UP000321490">
    <property type="component" value="Unassembled WGS sequence"/>
</dbReference>
<keyword evidence="4" id="KW-0521">NADP</keyword>
<evidence type="ECO:0000313" key="8">
    <source>
        <dbReference type="Proteomes" id="UP000321490"/>
    </source>
</evidence>
<sequence>MPDLFSPFSLKGVTLRNRIAMSPMTMYGSVDGHMDDYHVMYLGARAAGGFGLVFPEQIAITPDGRTTTSCAGIWDDDQIAGHARVTAMIKRFGAVPGIQLGHTGRKGSEVPPHQETNAQGSWKALPPDHPHGWQTVGPSAIPAGGDHSYPVHELTVEEIKALHRSYADAARRALDAGYEWLEMHFAHGYLAASFFSPLANQRTDAYGGSNRNRARFLLEALDAVREVWPERLPLTMRLGSDDFHPDGVQFTDSLEAIGWMTEHGLDLADLSMGGNTDDMVDPHFFNEPAGFVPRATRVRREIGIPVATSWNLGVPQTADTVIRQELIDVAMIGRPALANPHWPVWAARELGHPAPFELVPADWRWWLSNFRGHAPSIGLPPTPAEVRAAAAADVPVAEFGEVPVNA</sequence>
<name>A0A562IRY1_9ACTN</name>
<dbReference type="PANTHER" id="PTHR43303:SF4">
    <property type="entry name" value="NADPH DEHYDROGENASE C23G7.10C-RELATED"/>
    <property type="match status" value="1"/>
</dbReference>
<evidence type="ECO:0000313" key="7">
    <source>
        <dbReference type="EMBL" id="TWH73662.1"/>
    </source>
</evidence>
<dbReference type="EMBL" id="VLKF01000001">
    <property type="protein sequence ID" value="TWH73662.1"/>
    <property type="molecule type" value="Genomic_DNA"/>
</dbReference>
<dbReference type="Pfam" id="PF00724">
    <property type="entry name" value="Oxidored_FMN"/>
    <property type="match status" value="1"/>
</dbReference>
<gene>
    <name evidence="7" type="ORF">JD78_02186</name>
</gene>
<dbReference type="GO" id="GO:0050661">
    <property type="term" value="F:NADP binding"/>
    <property type="evidence" value="ECO:0007669"/>
    <property type="project" value="InterPro"/>
</dbReference>
<protein>
    <submittedName>
        <fullName evidence="7">2,4-dienoyl-CoA reductase-like NADH-dependent reductase (Old Yellow Enzyme family)</fullName>
    </submittedName>
</protein>
<dbReference type="GO" id="GO:0010181">
    <property type="term" value="F:FMN binding"/>
    <property type="evidence" value="ECO:0007669"/>
    <property type="project" value="InterPro"/>
</dbReference>
<organism evidence="7 8">
    <name type="scientific">Modestobacter roseus</name>
    <dbReference type="NCBI Taxonomy" id="1181884"/>
    <lineage>
        <taxon>Bacteria</taxon>
        <taxon>Bacillati</taxon>
        <taxon>Actinomycetota</taxon>
        <taxon>Actinomycetes</taxon>
        <taxon>Geodermatophilales</taxon>
        <taxon>Geodermatophilaceae</taxon>
        <taxon>Modestobacter</taxon>
    </lineage>
</organism>
<keyword evidence="5" id="KW-0560">Oxidoreductase</keyword>
<dbReference type="OrthoDB" id="3169239at2"/>
<keyword evidence="3" id="KW-0288">FMN</keyword>
<evidence type="ECO:0000256" key="2">
    <source>
        <dbReference type="ARBA" id="ARBA00022630"/>
    </source>
</evidence>
<keyword evidence="8" id="KW-1185">Reference proteome</keyword>
<proteinExistence type="predicted"/>
<reference evidence="7 8" key="1">
    <citation type="submission" date="2019-07" db="EMBL/GenBank/DDBJ databases">
        <title>R&amp;d 2014.</title>
        <authorList>
            <person name="Klenk H.-P."/>
        </authorList>
    </citation>
    <scope>NUCLEOTIDE SEQUENCE [LARGE SCALE GENOMIC DNA]</scope>
    <source>
        <strain evidence="7 8">DSM 45764</strain>
    </source>
</reference>
<keyword evidence="2" id="KW-0285">Flavoprotein</keyword>
<dbReference type="InterPro" id="IPR001155">
    <property type="entry name" value="OxRdtase_FMN_N"/>
</dbReference>